<dbReference type="InterPro" id="IPR017565">
    <property type="entry name" value="For-dep_Cytc_NO2Rdtase_NrfF"/>
</dbReference>
<feature type="transmembrane region" description="Helical" evidence="6">
    <location>
        <begin position="122"/>
        <end position="140"/>
    </location>
</feature>
<evidence type="ECO:0000313" key="9">
    <source>
        <dbReference type="Proteomes" id="UP000215999"/>
    </source>
</evidence>
<evidence type="ECO:0000256" key="3">
    <source>
        <dbReference type="ARBA" id="ARBA00022723"/>
    </source>
</evidence>
<dbReference type="Gene3D" id="1.10.8.640">
    <property type="entry name" value="Cytochrome C biogenesis protein"/>
    <property type="match status" value="1"/>
</dbReference>
<keyword evidence="3 6" id="KW-0479">Metal-binding</keyword>
<evidence type="ECO:0000256" key="4">
    <source>
        <dbReference type="ARBA" id="ARBA00022729"/>
    </source>
</evidence>
<dbReference type="NCBIfam" id="TIGR03147">
    <property type="entry name" value="cyt_nit_nrfF"/>
    <property type="match status" value="1"/>
</dbReference>
<evidence type="ECO:0000256" key="6">
    <source>
        <dbReference type="RuleBase" id="RU364112"/>
    </source>
</evidence>
<feature type="signal peptide" evidence="6">
    <location>
        <begin position="1"/>
        <end position="24"/>
    </location>
</feature>
<name>A0ABX4FSQ7_9GAMM</name>
<evidence type="ECO:0000256" key="1">
    <source>
        <dbReference type="ARBA" id="ARBA00010342"/>
    </source>
</evidence>
<keyword evidence="6" id="KW-0812">Transmembrane</keyword>
<evidence type="ECO:0000256" key="5">
    <source>
        <dbReference type="ARBA" id="ARBA00023004"/>
    </source>
</evidence>
<keyword evidence="8" id="KW-0456">Lyase</keyword>
<dbReference type="Pfam" id="PF03918">
    <property type="entry name" value="CcmH"/>
    <property type="match status" value="1"/>
</dbReference>
<dbReference type="InterPro" id="IPR051263">
    <property type="entry name" value="C-type_cytochrome_biogenesis"/>
</dbReference>
<proteinExistence type="inferred from homology"/>
<reference evidence="8 9" key="1">
    <citation type="journal article" date="2016" name="Antonie Van Leeuwenhoek">
        <title>Photobacterium sanguinicancri sp. nov. isolated from marine animals.</title>
        <authorList>
            <person name="Gomez-Gil B."/>
            <person name="Roque A."/>
            <person name="Rotllant G."/>
            <person name="Romalde J.L."/>
            <person name="Doce A."/>
            <person name="Eggermont M."/>
            <person name="Defoirdt T."/>
        </authorList>
    </citation>
    <scope>NUCLEOTIDE SEQUENCE [LARGE SCALE GENOMIC DNA]</scope>
    <source>
        <strain evidence="8 9">CAIM 1827</strain>
    </source>
</reference>
<keyword evidence="6" id="KW-0472">Membrane</keyword>
<evidence type="ECO:0000313" key="8">
    <source>
        <dbReference type="EMBL" id="OZS41892.1"/>
    </source>
</evidence>
<dbReference type="GO" id="GO:0016829">
    <property type="term" value="F:lyase activity"/>
    <property type="evidence" value="ECO:0007669"/>
    <property type="project" value="UniProtKB-KW"/>
</dbReference>
<protein>
    <recommendedName>
        <fullName evidence="6">Formate-dependent nitrite reductase complex subunit</fullName>
    </recommendedName>
</protein>
<organism evidence="8 9">
    <name type="scientific">Photobacterium sanguinicancri</name>
    <dbReference type="NCBI Taxonomy" id="875932"/>
    <lineage>
        <taxon>Bacteria</taxon>
        <taxon>Pseudomonadati</taxon>
        <taxon>Pseudomonadota</taxon>
        <taxon>Gammaproteobacteria</taxon>
        <taxon>Vibrionales</taxon>
        <taxon>Vibrionaceae</taxon>
        <taxon>Photobacterium</taxon>
    </lineage>
</organism>
<evidence type="ECO:0000256" key="2">
    <source>
        <dbReference type="ARBA" id="ARBA00022617"/>
    </source>
</evidence>
<dbReference type="CDD" id="cd16378">
    <property type="entry name" value="CcmH_N"/>
    <property type="match status" value="1"/>
</dbReference>
<accession>A0ABX4FSQ7</accession>
<dbReference type="PANTHER" id="PTHR47870">
    <property type="entry name" value="CYTOCHROME C-TYPE BIOGENESIS PROTEIN CCMH"/>
    <property type="match status" value="1"/>
</dbReference>
<comment type="caution">
    <text evidence="8">The sequence shown here is derived from an EMBL/GenBank/DDBJ whole genome shotgun (WGS) entry which is preliminary data.</text>
</comment>
<gene>
    <name evidence="8" type="primary">nrfF</name>
    <name evidence="8" type="ORF">ASV53_21340</name>
</gene>
<dbReference type="InterPro" id="IPR038297">
    <property type="entry name" value="CcmH/CycL/NrfF/Ccl2_sf"/>
</dbReference>
<keyword evidence="2 6" id="KW-0349">Heme</keyword>
<keyword evidence="5 6" id="KW-0408">Iron</keyword>
<keyword evidence="9" id="KW-1185">Reference proteome</keyword>
<feature type="chain" id="PRO_5044993972" description="Formate-dependent nitrite reductase complex subunit" evidence="6">
    <location>
        <begin position="25"/>
        <end position="152"/>
    </location>
</feature>
<sequence length="152" mass="17383">MYVLRVSQAIFLAWLALMLPSSFAEPQVFVAADARLVESVETFSFRSRTEQQRAMELAKTLRCPQCQNQNLIESNSPVAKDLRLKVYQMINAGKTDQEVIDFMTSRFGDFVLYKPKFAPNTYALWLGPLLLILLFGFGVYRSFSRRESTGSH</sequence>
<dbReference type="InterPro" id="IPR005616">
    <property type="entry name" value="CcmH/CycL/Ccl2/NrfF_N"/>
</dbReference>
<dbReference type="Proteomes" id="UP000215999">
    <property type="component" value="Unassembled WGS sequence"/>
</dbReference>
<comment type="function">
    <text evidence="6">Possible subunit of a heme lyase.</text>
</comment>
<feature type="domain" description="CcmH/CycL/Ccl2/NrfF N-terminal" evidence="7">
    <location>
        <begin position="34"/>
        <end position="148"/>
    </location>
</feature>
<dbReference type="PANTHER" id="PTHR47870:SF2">
    <property type="entry name" value="FORMATE-DEPENDENT NITRITE REDUCTASE COMPLEX SUBUNIT NRFF"/>
    <property type="match status" value="1"/>
</dbReference>
<evidence type="ECO:0000259" key="7">
    <source>
        <dbReference type="Pfam" id="PF03918"/>
    </source>
</evidence>
<comment type="similarity">
    <text evidence="1 6">Belongs to the CcmH/CycL/Ccl2/NrfF family.</text>
</comment>
<keyword evidence="4 6" id="KW-0732">Signal</keyword>
<dbReference type="EMBL" id="NOIF01000214">
    <property type="protein sequence ID" value="OZS41892.1"/>
    <property type="molecule type" value="Genomic_DNA"/>
</dbReference>
<keyword evidence="6" id="KW-1133">Transmembrane helix</keyword>